<comment type="caution">
    <text evidence="1">The sequence shown here is derived from an EMBL/GenBank/DDBJ whole genome shotgun (WGS) entry which is preliminary data.</text>
</comment>
<evidence type="ECO:0000313" key="1">
    <source>
        <dbReference type="EMBL" id="KAI3692631.1"/>
    </source>
</evidence>
<reference evidence="1 2" key="2">
    <citation type="journal article" date="2022" name="Mol. Ecol. Resour.">
        <title>The genomes of chicory, endive, great burdock and yacon provide insights into Asteraceae paleo-polyploidization history and plant inulin production.</title>
        <authorList>
            <person name="Fan W."/>
            <person name="Wang S."/>
            <person name="Wang H."/>
            <person name="Wang A."/>
            <person name="Jiang F."/>
            <person name="Liu H."/>
            <person name="Zhao H."/>
            <person name="Xu D."/>
            <person name="Zhang Y."/>
        </authorList>
    </citation>
    <scope>NUCLEOTIDE SEQUENCE [LARGE SCALE GENOMIC DNA]</scope>
    <source>
        <strain evidence="2">cv. Niubang</strain>
    </source>
</reference>
<evidence type="ECO:0000313" key="2">
    <source>
        <dbReference type="Proteomes" id="UP001055879"/>
    </source>
</evidence>
<dbReference type="EMBL" id="CM042057">
    <property type="protein sequence ID" value="KAI3692631.1"/>
    <property type="molecule type" value="Genomic_DNA"/>
</dbReference>
<protein>
    <submittedName>
        <fullName evidence="1">Uncharacterized protein</fullName>
    </submittedName>
</protein>
<dbReference type="Proteomes" id="UP001055879">
    <property type="component" value="Linkage Group LG11"/>
</dbReference>
<proteinExistence type="predicted"/>
<organism evidence="1 2">
    <name type="scientific">Arctium lappa</name>
    <name type="common">Greater burdock</name>
    <name type="synonym">Lappa major</name>
    <dbReference type="NCBI Taxonomy" id="4217"/>
    <lineage>
        <taxon>Eukaryota</taxon>
        <taxon>Viridiplantae</taxon>
        <taxon>Streptophyta</taxon>
        <taxon>Embryophyta</taxon>
        <taxon>Tracheophyta</taxon>
        <taxon>Spermatophyta</taxon>
        <taxon>Magnoliopsida</taxon>
        <taxon>eudicotyledons</taxon>
        <taxon>Gunneridae</taxon>
        <taxon>Pentapetalae</taxon>
        <taxon>asterids</taxon>
        <taxon>campanulids</taxon>
        <taxon>Asterales</taxon>
        <taxon>Asteraceae</taxon>
        <taxon>Carduoideae</taxon>
        <taxon>Cardueae</taxon>
        <taxon>Arctiinae</taxon>
        <taxon>Arctium</taxon>
    </lineage>
</organism>
<gene>
    <name evidence="1" type="ORF">L6452_32451</name>
</gene>
<sequence length="266" mass="28678">MASVESLEVVDSKNEEFKSEEDNSQVWSLRSDEEEEEGISETVWEVDESRCLVSTPINKEDMQINGGEGLMGEMPVDNPLAREVSDLEAEKTKGGGGCEFSKASSKDNDEGGGSASGPASDPASGPASDPASGPARPWGKKDGSSKDLKAKEKSHTIDIRKGKKSESSRLGKGRRIFHIFKQMARGKSKKEGQKIATRASVQTKATRKKKGEKEMMASLSSISISNELGNKESEEGIKAFGEAIGIIWKSPRGREMETAASLDPDH</sequence>
<name>A0ACB8Z4K9_ARCLA</name>
<keyword evidence="2" id="KW-1185">Reference proteome</keyword>
<reference evidence="2" key="1">
    <citation type="journal article" date="2022" name="Mol. Ecol. Resour.">
        <title>The genomes of chicory, endive, great burdock and yacon provide insights into Asteraceae palaeo-polyploidization history and plant inulin production.</title>
        <authorList>
            <person name="Fan W."/>
            <person name="Wang S."/>
            <person name="Wang H."/>
            <person name="Wang A."/>
            <person name="Jiang F."/>
            <person name="Liu H."/>
            <person name="Zhao H."/>
            <person name="Xu D."/>
            <person name="Zhang Y."/>
        </authorList>
    </citation>
    <scope>NUCLEOTIDE SEQUENCE [LARGE SCALE GENOMIC DNA]</scope>
    <source>
        <strain evidence="2">cv. Niubang</strain>
    </source>
</reference>
<accession>A0ACB8Z4K9</accession>